<keyword evidence="5" id="KW-0998">Cell outer membrane</keyword>
<dbReference type="eggNOG" id="COG2913">
    <property type="taxonomic scope" value="Bacteria"/>
</dbReference>
<dbReference type="PATRIC" id="fig|742817.3.peg.235"/>
<comment type="similarity">
    <text evidence="2">Belongs to the SusD family.</text>
</comment>
<dbReference type="Gene3D" id="1.25.40.900">
    <property type="match status" value="1"/>
</dbReference>
<evidence type="ECO:0000256" key="3">
    <source>
        <dbReference type="ARBA" id="ARBA00022729"/>
    </source>
</evidence>
<dbReference type="EMBL" id="ADMC01000001">
    <property type="protein sequence ID" value="EHP51224.1"/>
    <property type="molecule type" value="Genomic_DNA"/>
</dbReference>
<feature type="domain" description="RagB/SusD" evidence="6">
    <location>
        <begin position="343"/>
        <end position="483"/>
    </location>
</feature>
<comment type="caution">
    <text evidence="8">The sequence shown here is derived from an EMBL/GenBank/DDBJ whole genome shotgun (WGS) entry which is preliminary data.</text>
</comment>
<dbReference type="InterPro" id="IPR011990">
    <property type="entry name" value="TPR-like_helical_dom_sf"/>
</dbReference>
<name>H1DD19_9BACT</name>
<dbReference type="InterPro" id="IPR033985">
    <property type="entry name" value="SusD-like_N"/>
</dbReference>
<dbReference type="GO" id="GO:0009279">
    <property type="term" value="C:cell outer membrane"/>
    <property type="evidence" value="ECO:0007669"/>
    <property type="project" value="UniProtKB-SubCell"/>
</dbReference>
<evidence type="ECO:0000256" key="4">
    <source>
        <dbReference type="ARBA" id="ARBA00023136"/>
    </source>
</evidence>
<evidence type="ECO:0000256" key="5">
    <source>
        <dbReference type="ARBA" id="ARBA00023237"/>
    </source>
</evidence>
<evidence type="ECO:0000256" key="2">
    <source>
        <dbReference type="ARBA" id="ARBA00006275"/>
    </source>
</evidence>
<keyword evidence="9" id="KW-1185">Reference proteome</keyword>
<evidence type="ECO:0000313" key="9">
    <source>
        <dbReference type="Proteomes" id="UP000004892"/>
    </source>
</evidence>
<gene>
    <name evidence="8" type="ORF">HMPREF9449_00226</name>
</gene>
<feature type="domain" description="SusD-like N-terminal" evidence="7">
    <location>
        <begin position="22"/>
        <end position="234"/>
    </location>
</feature>
<dbReference type="Gene3D" id="2.20.20.130">
    <property type="match status" value="1"/>
</dbReference>
<dbReference type="PROSITE" id="PS51257">
    <property type="entry name" value="PROKAR_LIPOPROTEIN"/>
    <property type="match status" value="1"/>
</dbReference>
<proteinExistence type="inferred from homology"/>
<dbReference type="Pfam" id="PF14322">
    <property type="entry name" value="SusD-like_3"/>
    <property type="match status" value="1"/>
</dbReference>
<dbReference type="STRING" id="742817.HMPREF9449_00226"/>
<dbReference type="HOGENOM" id="CLU_015553_3_5_10"/>
<dbReference type="Pfam" id="PF07980">
    <property type="entry name" value="SusD_RagB"/>
    <property type="match status" value="1"/>
</dbReference>
<reference evidence="8 9" key="1">
    <citation type="submission" date="2012-01" db="EMBL/GenBank/DDBJ databases">
        <title>The Genome Sequence of Odoribacter laneus YIT 12061.</title>
        <authorList>
            <consortium name="The Broad Institute Genome Sequencing Platform"/>
            <person name="Earl A."/>
            <person name="Ward D."/>
            <person name="Feldgarden M."/>
            <person name="Gevers D."/>
            <person name="Morotomi M."/>
            <person name="Young S.K."/>
            <person name="Zeng Q."/>
            <person name="Gargeya S."/>
            <person name="Fitzgerald M."/>
            <person name="Haas B."/>
            <person name="Abouelleil A."/>
            <person name="Alvarado L."/>
            <person name="Arachchi H.M."/>
            <person name="Berlin A."/>
            <person name="Chapman S.B."/>
            <person name="Gearin G."/>
            <person name="Goldberg J."/>
            <person name="Griggs A."/>
            <person name="Gujja S."/>
            <person name="Hansen M."/>
            <person name="Heiman D."/>
            <person name="Howarth C."/>
            <person name="Larimer J."/>
            <person name="Lui A."/>
            <person name="MacDonald P.J.P."/>
            <person name="McCowen C."/>
            <person name="Montmayeur A."/>
            <person name="Murphy C."/>
            <person name="Neiman D."/>
            <person name="Pearson M."/>
            <person name="Priest M."/>
            <person name="Roberts A."/>
            <person name="Saif S."/>
            <person name="Shea T."/>
            <person name="Sisk P."/>
            <person name="Stolte C."/>
            <person name="Sykes S."/>
            <person name="Wortman J."/>
            <person name="Nusbaum C."/>
            <person name="Birren B."/>
        </authorList>
    </citation>
    <scope>NUCLEOTIDE SEQUENCE [LARGE SCALE GENOMIC DNA]</scope>
    <source>
        <strain evidence="8 9">YIT 12061</strain>
    </source>
</reference>
<dbReference type="InterPro" id="IPR012944">
    <property type="entry name" value="SusD_RagB_dom"/>
</dbReference>
<dbReference type="GeneID" id="98067889"/>
<protein>
    <submittedName>
        <fullName evidence="8">Uncharacterized protein</fullName>
    </submittedName>
</protein>
<evidence type="ECO:0000256" key="1">
    <source>
        <dbReference type="ARBA" id="ARBA00004442"/>
    </source>
</evidence>
<dbReference type="RefSeq" id="WP_009135380.1">
    <property type="nucleotide sequence ID" value="NZ_JH594596.1"/>
</dbReference>
<evidence type="ECO:0000313" key="8">
    <source>
        <dbReference type="EMBL" id="EHP51224.1"/>
    </source>
</evidence>
<dbReference type="SUPFAM" id="SSF48452">
    <property type="entry name" value="TPR-like"/>
    <property type="match status" value="1"/>
</dbReference>
<comment type="subcellular location">
    <subcellularLocation>
        <location evidence="1">Cell outer membrane</location>
    </subcellularLocation>
</comment>
<keyword evidence="4" id="KW-0472">Membrane</keyword>
<organism evidence="8 9">
    <name type="scientific">Odoribacter laneus YIT 12061</name>
    <dbReference type="NCBI Taxonomy" id="742817"/>
    <lineage>
        <taxon>Bacteria</taxon>
        <taxon>Pseudomonadati</taxon>
        <taxon>Bacteroidota</taxon>
        <taxon>Bacteroidia</taxon>
        <taxon>Bacteroidales</taxon>
        <taxon>Odoribacteraceae</taxon>
        <taxon>Odoribacter</taxon>
    </lineage>
</organism>
<keyword evidence="3" id="KW-0732">Signal</keyword>
<evidence type="ECO:0000259" key="6">
    <source>
        <dbReference type="Pfam" id="PF07980"/>
    </source>
</evidence>
<accession>H1DD19</accession>
<dbReference type="AlphaFoldDB" id="H1DD19"/>
<dbReference type="Proteomes" id="UP000004892">
    <property type="component" value="Unassembled WGS sequence"/>
</dbReference>
<sequence>MKEIKYLLLIGLITSICSCGDKFLDISPSTSLPDTEIISDIKDLNNFTNGCYNYLKLTSGAYGYYYDATFMFSGDLMGDDFRAGSTSWLSDYYSYTTTPYEVTTMIYSNLYNLAYASIKVFESAKSLEESEEKEEYLAEIRVLRALMYFDMVRMHAPLPSNWGKGSITDDPLGIYIAETIKEDISQPNYRNTAREVWKYIGTELEESVPHLSKTRQKGRLDWYAGRAFQARYYLYMENWTEALKAAKDIIDSKVFALYEIEDYKSVWTNTFTSESIFEVNVSETEPNQWVSLGTLVGGTRYQRIGTTTDFEELMQENPTDVRFSLYEWSQTYQYYHARWKWEGRNGNELITSPKIFRLSEMYLIAAEAALKSNDSNAGKYLSDLREKRTTVDPRKYDNGLTLDDILYERRLELACEGHRAWDLWRNCREVVRWRTPEEKLAKKHQDNLGVIPFDHFRRIWPISYTEIQLFPPADRTSQQNPGY</sequence>
<dbReference type="Gene3D" id="1.25.40.390">
    <property type="match status" value="1"/>
</dbReference>
<evidence type="ECO:0000259" key="7">
    <source>
        <dbReference type="Pfam" id="PF14322"/>
    </source>
</evidence>